<comment type="similarity">
    <text evidence="1">Belongs to the CapA family.</text>
</comment>
<evidence type="ECO:0000256" key="1">
    <source>
        <dbReference type="ARBA" id="ARBA00005662"/>
    </source>
</evidence>
<accession>A0A1T2X0K6</accession>
<dbReference type="EMBL" id="MSZX01000020">
    <property type="protein sequence ID" value="OPA73236.1"/>
    <property type="molecule type" value="Genomic_DNA"/>
</dbReference>
<dbReference type="InterPro" id="IPR029052">
    <property type="entry name" value="Metallo-depent_PP-like"/>
</dbReference>
<dbReference type="AlphaFoldDB" id="A0A1T2X0K6"/>
<dbReference type="Pfam" id="PF09587">
    <property type="entry name" value="PGA_cap"/>
    <property type="match status" value="1"/>
</dbReference>
<dbReference type="PANTHER" id="PTHR33393:SF12">
    <property type="entry name" value="CAPSULE BIOSYNTHESIS PROTEIN CAPA"/>
    <property type="match status" value="1"/>
</dbReference>
<keyword evidence="3" id="KW-0732">Signal</keyword>
<feature type="compositionally biased region" description="Polar residues" evidence="2">
    <location>
        <begin position="43"/>
        <end position="72"/>
    </location>
</feature>
<evidence type="ECO:0000313" key="6">
    <source>
        <dbReference type="Proteomes" id="UP000190188"/>
    </source>
</evidence>
<evidence type="ECO:0000256" key="2">
    <source>
        <dbReference type="SAM" id="MobiDB-lite"/>
    </source>
</evidence>
<dbReference type="RefSeq" id="WP_078502804.1">
    <property type="nucleotide sequence ID" value="NZ_MSZX01000020.1"/>
</dbReference>
<protein>
    <submittedName>
        <fullName evidence="5">Capsular biosynthesis protein</fullName>
    </submittedName>
</protein>
<organism evidence="5 6">
    <name type="scientific">Paenibacillus selenitireducens</name>
    <dbReference type="NCBI Taxonomy" id="1324314"/>
    <lineage>
        <taxon>Bacteria</taxon>
        <taxon>Bacillati</taxon>
        <taxon>Bacillota</taxon>
        <taxon>Bacilli</taxon>
        <taxon>Bacillales</taxon>
        <taxon>Paenibacillaceae</taxon>
        <taxon>Paenibacillus</taxon>
    </lineage>
</organism>
<keyword evidence="6" id="KW-1185">Reference proteome</keyword>
<name>A0A1T2X0K6_9BACL</name>
<dbReference type="SMART" id="SM00854">
    <property type="entry name" value="PGA_cap"/>
    <property type="match status" value="1"/>
</dbReference>
<dbReference type="InterPro" id="IPR052169">
    <property type="entry name" value="CW_Biosynth-Accessory"/>
</dbReference>
<dbReference type="Gene3D" id="3.60.21.10">
    <property type="match status" value="1"/>
</dbReference>
<dbReference type="PANTHER" id="PTHR33393">
    <property type="entry name" value="POLYGLUTAMINE SYNTHESIS ACCESSORY PROTEIN RV0574C-RELATED"/>
    <property type="match status" value="1"/>
</dbReference>
<gene>
    <name evidence="5" type="ORF">BVG16_29590</name>
</gene>
<proteinExistence type="inferred from homology"/>
<dbReference type="InterPro" id="IPR019079">
    <property type="entry name" value="Capsule_synth_CapA"/>
</dbReference>
<dbReference type="Proteomes" id="UP000190188">
    <property type="component" value="Unassembled WGS sequence"/>
</dbReference>
<feature type="signal peptide" evidence="3">
    <location>
        <begin position="1"/>
        <end position="28"/>
    </location>
</feature>
<dbReference type="STRING" id="1324314.BVG16_29590"/>
<evidence type="ECO:0000259" key="4">
    <source>
        <dbReference type="SMART" id="SM00854"/>
    </source>
</evidence>
<evidence type="ECO:0000313" key="5">
    <source>
        <dbReference type="EMBL" id="OPA73236.1"/>
    </source>
</evidence>
<reference evidence="5 6" key="1">
    <citation type="submission" date="2017-01" db="EMBL/GenBank/DDBJ databases">
        <title>Genome analysis of Paenibacillus selenitrireducens ES3-24.</title>
        <authorList>
            <person name="Xu D."/>
            <person name="Yao R."/>
            <person name="Zheng S."/>
        </authorList>
    </citation>
    <scope>NUCLEOTIDE SEQUENCE [LARGE SCALE GENOMIC DNA]</scope>
    <source>
        <strain evidence="5 6">ES3-24</strain>
    </source>
</reference>
<evidence type="ECO:0000256" key="3">
    <source>
        <dbReference type="SAM" id="SignalP"/>
    </source>
</evidence>
<feature type="region of interest" description="Disordered" evidence="2">
    <location>
        <begin position="40"/>
        <end position="90"/>
    </location>
</feature>
<dbReference type="OrthoDB" id="9810906at2"/>
<feature type="domain" description="Capsule synthesis protein CapA" evidence="4">
    <location>
        <begin position="101"/>
        <end position="353"/>
    </location>
</feature>
<comment type="caution">
    <text evidence="5">The sequence shown here is derived from an EMBL/GenBank/DDBJ whole genome shotgun (WGS) entry which is preliminary data.</text>
</comment>
<sequence length="451" mass="49669">MFNQNPIYRRKAQLALLFFFISCSFLLASCQHNKQDAQPVDAQPSTIVPTSPKNESTDAVAQNVQQPVTDPSESGPAFDSSTEPATPPVEHPIETYTKEAKLVAVGDIMMHMPQLPSYYNKAKGTYNFNPFFTQVKPLLTQGDFVWANLETPIAGADLRYSGFPMFNAPAEVAAALKYAGFNIVSTANNHALDRKEIGVIRTLKRLKEQGLTTKGTAASQAEANELTIITKNDIQMGILAYTYGTNGITVPADKSYLISLINPIQMKRDIQSLRDAGADVVVIALHFGIEYQREPSARQQQLARSLIEAGADIILGSHTHVVQPLEEVHVTQLDGTTRKGYIIYSMGNFISNQKDEYTDYGVIFNATIRKTFPSGAIDITDVTALPTWVQKTGTGNQRKYVVLPVEKTLHEHKLPLSKSQYSALATKLQALNNHIHSMPVVMQAETEKKAG</sequence>
<feature type="chain" id="PRO_5038959552" evidence="3">
    <location>
        <begin position="29"/>
        <end position="451"/>
    </location>
</feature>
<dbReference type="CDD" id="cd07381">
    <property type="entry name" value="MPP_CapA"/>
    <property type="match status" value="1"/>
</dbReference>
<dbReference type="SUPFAM" id="SSF56300">
    <property type="entry name" value="Metallo-dependent phosphatases"/>
    <property type="match status" value="1"/>
</dbReference>